<dbReference type="GO" id="GO:0005886">
    <property type="term" value="C:plasma membrane"/>
    <property type="evidence" value="ECO:0007669"/>
    <property type="project" value="TreeGrafter"/>
</dbReference>
<gene>
    <name evidence="5" type="ORF">EA58_19575</name>
</gene>
<dbReference type="RefSeq" id="WP_051642230.1">
    <property type="nucleotide sequence ID" value="NZ_JAGSGC010000004.1"/>
</dbReference>
<dbReference type="PANTHER" id="PTHR30258:SF1">
    <property type="entry name" value="PROTEIN TRANSPORT PROTEIN HOFB HOMOLOG"/>
    <property type="match status" value="1"/>
</dbReference>
<dbReference type="Pfam" id="PF00437">
    <property type="entry name" value="T2SSE"/>
    <property type="match status" value="1"/>
</dbReference>
<dbReference type="InterPro" id="IPR001482">
    <property type="entry name" value="T2SS/T4SS_dom"/>
</dbReference>
<dbReference type="PROSITE" id="PS00662">
    <property type="entry name" value="T2SP_E"/>
    <property type="match status" value="1"/>
</dbReference>
<feature type="domain" description="Bacterial type II secretion system protein E" evidence="4">
    <location>
        <begin position="343"/>
        <end position="357"/>
    </location>
</feature>
<comment type="similarity">
    <text evidence="1">Belongs to the GSP E family.</text>
</comment>
<accession>A0A066RLD6</accession>
<dbReference type="SUPFAM" id="SSF52540">
    <property type="entry name" value="P-loop containing nucleoside triphosphate hydrolases"/>
    <property type="match status" value="1"/>
</dbReference>
<evidence type="ECO:0000256" key="3">
    <source>
        <dbReference type="ARBA" id="ARBA00022840"/>
    </source>
</evidence>
<evidence type="ECO:0000256" key="1">
    <source>
        <dbReference type="ARBA" id="ARBA00006611"/>
    </source>
</evidence>
<keyword evidence="6" id="KW-1185">Reference proteome</keyword>
<dbReference type="AlphaFoldDB" id="A0A066RLD6"/>
<dbReference type="EMBL" id="JMIB01000039">
    <property type="protein sequence ID" value="KDM89946.1"/>
    <property type="molecule type" value="Genomic_DNA"/>
</dbReference>
<evidence type="ECO:0000313" key="6">
    <source>
        <dbReference type="Proteomes" id="UP000027192"/>
    </source>
</evidence>
<name>A0A066RLD6_9GAMM</name>
<evidence type="ECO:0000313" key="5">
    <source>
        <dbReference type="EMBL" id="KDM89946.1"/>
    </source>
</evidence>
<dbReference type="InterPro" id="IPR027417">
    <property type="entry name" value="P-loop_NTPase"/>
</dbReference>
<dbReference type="PANTHER" id="PTHR30258">
    <property type="entry name" value="TYPE II SECRETION SYSTEM PROTEIN GSPE-RELATED"/>
    <property type="match status" value="1"/>
</dbReference>
<dbReference type="Gene3D" id="3.40.50.300">
    <property type="entry name" value="P-loop containing nucleotide triphosphate hydrolases"/>
    <property type="match status" value="1"/>
</dbReference>
<reference evidence="5 6" key="1">
    <citation type="submission" date="2014-04" db="EMBL/GenBank/DDBJ databases">
        <title>Draft genome sequence of Photobacterium halotolerans S2753: a solonamide, ngercheumicin and holomycin producer.</title>
        <authorList>
            <person name="Machado H.R."/>
            <person name="Gram L."/>
        </authorList>
    </citation>
    <scope>NUCLEOTIDE SEQUENCE [LARGE SCALE GENOMIC DNA]</scope>
    <source>
        <strain evidence="5 6">S2753</strain>
    </source>
</reference>
<proteinExistence type="inferred from homology"/>
<keyword evidence="3" id="KW-0067">ATP-binding</keyword>
<keyword evidence="2" id="KW-0547">Nucleotide-binding</keyword>
<dbReference type="GO" id="GO:0005524">
    <property type="term" value="F:ATP binding"/>
    <property type="evidence" value="ECO:0007669"/>
    <property type="project" value="UniProtKB-KW"/>
</dbReference>
<dbReference type="OrthoDB" id="9804785at2"/>
<dbReference type="Gene3D" id="3.30.450.90">
    <property type="match status" value="1"/>
</dbReference>
<dbReference type="Proteomes" id="UP000027192">
    <property type="component" value="Unassembled WGS sequence"/>
</dbReference>
<organism evidence="5 6">
    <name type="scientific">Photobacterium galatheae</name>
    <dbReference type="NCBI Taxonomy" id="1654360"/>
    <lineage>
        <taxon>Bacteria</taxon>
        <taxon>Pseudomonadati</taxon>
        <taxon>Pseudomonadota</taxon>
        <taxon>Gammaproteobacteria</taxon>
        <taxon>Vibrionales</taxon>
        <taxon>Vibrionaceae</taxon>
        <taxon>Photobacterium</taxon>
    </lineage>
</organism>
<dbReference type="GO" id="GO:0016887">
    <property type="term" value="F:ATP hydrolysis activity"/>
    <property type="evidence" value="ECO:0007669"/>
    <property type="project" value="TreeGrafter"/>
</dbReference>
<protein>
    <recommendedName>
        <fullName evidence="4">Bacterial type II secretion system protein E domain-containing protein</fullName>
    </recommendedName>
</protein>
<evidence type="ECO:0000256" key="2">
    <source>
        <dbReference type="ARBA" id="ARBA00022741"/>
    </source>
</evidence>
<dbReference type="STRING" id="1654360.EA58_19575"/>
<evidence type="ECO:0000259" key="4">
    <source>
        <dbReference type="PROSITE" id="PS00662"/>
    </source>
</evidence>
<comment type="caution">
    <text evidence="5">The sequence shown here is derived from an EMBL/GenBank/DDBJ whole genome shotgun (WGS) entry which is preliminary data.</text>
</comment>
<sequence>MAGQFQDIKNVSDLGNDWTLIGVEKGDTQHIKIPKRHQQYVAIISVKVEGNEGDQRILYFLGYKKFLASEQGRLLVAEVSAKYKLRRQVQPIDHPTVLKKIYLEWDERVKNNKVSIKDERKSDAVAELGNVKEATALIEQCLKDNASDLHLEVRGDEAKIRRRINGSISLLKPLTPHEGRSLGNTIYNVLVTVGAEIFDPNKVQDGLIDKDLGTMRLRGRVATAPVQPDGFDMVIRLLKIQNATKPQSLSALGYSDCEIDRIEIATNKPSGVIIIAGTTGSGKSTTLQNLLMSKILQEKAQIKVITVEDPVEYFIPNATQVSVVRDQDGNAEKSFGAAMRTAMRSDPDLLMVGEIRDSQSCALMRSAVQSGHPVYSTVHASSCIATISRLEALGLDREVMASQNFLSGLFYQKLLAKVCPHCTKPLTGDTIPFRLTEKDFLTSLKILNQDATDLWYGRYLESHTKISFIRYLQDCRAINCEQADTIAGSYMMFNNKEKAERLLDRIKKVSDVKNDLILFRGTGCKACKGSGIIGRIPVSEGINFDMEMLDMVAKNDEQALTSYWRKNKGGRFALEDAIVKMRQGLVDPVDIESHLDLLDSVSV</sequence>